<feature type="transmembrane region" description="Helical" evidence="13">
    <location>
        <begin position="236"/>
        <end position="260"/>
    </location>
</feature>
<proteinExistence type="inferred from homology"/>
<keyword evidence="4" id="KW-1003">Cell membrane</keyword>
<comment type="similarity">
    <text evidence="2">Belongs to the TrkH potassium transport family.</text>
</comment>
<keyword evidence="11 13" id="KW-0472">Membrane</keyword>
<keyword evidence="8 12" id="KW-0630">Potassium</keyword>
<feature type="transmembrane region" description="Helical" evidence="13">
    <location>
        <begin position="69"/>
        <end position="91"/>
    </location>
</feature>
<evidence type="ECO:0000313" key="16">
    <source>
        <dbReference type="Proteomes" id="UP000069912"/>
    </source>
</evidence>
<feature type="binding site" evidence="12">
    <location>
        <position position="315"/>
    </location>
    <ligand>
        <name>K(+)</name>
        <dbReference type="ChEBI" id="CHEBI:29103"/>
    </ligand>
</feature>
<feature type="binding site" evidence="12">
    <location>
        <position position="112"/>
    </location>
    <ligand>
        <name>K(+)</name>
        <dbReference type="ChEBI" id="CHEBI:29103"/>
    </ligand>
</feature>
<accession>A0A120I9F3</accession>
<evidence type="ECO:0000256" key="4">
    <source>
        <dbReference type="ARBA" id="ARBA00022475"/>
    </source>
</evidence>
<dbReference type="GO" id="GO:0015379">
    <property type="term" value="F:potassium:chloride symporter activity"/>
    <property type="evidence" value="ECO:0007669"/>
    <property type="project" value="InterPro"/>
</dbReference>
<keyword evidence="3" id="KW-0813">Transport</keyword>
<evidence type="ECO:0000313" key="17">
    <source>
        <dbReference type="Proteomes" id="UP000234239"/>
    </source>
</evidence>
<dbReference type="InterPro" id="IPR004772">
    <property type="entry name" value="TrkH"/>
</dbReference>
<evidence type="ECO:0000256" key="9">
    <source>
        <dbReference type="ARBA" id="ARBA00022989"/>
    </source>
</evidence>
<dbReference type="InterPro" id="IPR003445">
    <property type="entry name" value="Cat_transpt"/>
</dbReference>
<evidence type="ECO:0000256" key="1">
    <source>
        <dbReference type="ARBA" id="ARBA00004429"/>
    </source>
</evidence>
<feature type="binding site" evidence="12">
    <location>
        <position position="314"/>
    </location>
    <ligand>
        <name>K(+)</name>
        <dbReference type="ChEBI" id="CHEBI:29103"/>
    </ligand>
</feature>
<dbReference type="GO" id="GO:0005886">
    <property type="term" value="C:plasma membrane"/>
    <property type="evidence" value="ECO:0007669"/>
    <property type="project" value="UniProtKB-SubCell"/>
</dbReference>
<feature type="transmembrane region" description="Helical" evidence="13">
    <location>
        <begin position="397"/>
        <end position="415"/>
    </location>
</feature>
<evidence type="ECO:0000256" key="12">
    <source>
        <dbReference type="PIRSR" id="PIRSR006247-1"/>
    </source>
</evidence>
<keyword evidence="6" id="KW-0633">Potassium transport</keyword>
<reference evidence="16" key="2">
    <citation type="submission" date="2016-01" db="EMBL/GenBank/DDBJ databases">
        <title>Six Aerococcus type strain genome sequencing and assembly using PacBio and Illumina Hiseq.</title>
        <authorList>
            <person name="Carkaci D."/>
            <person name="Dargis R."/>
            <person name="Nielsen X.C."/>
            <person name="Skovgaard O."/>
            <person name="Fuursted K."/>
            <person name="Christensen J.J."/>
        </authorList>
    </citation>
    <scope>NUCLEOTIDE SEQUENCE [LARGE SCALE GENOMIC DNA]</scope>
    <source>
        <strain evidence="16">CCUG43001</strain>
    </source>
</reference>
<evidence type="ECO:0000256" key="7">
    <source>
        <dbReference type="ARBA" id="ARBA00022692"/>
    </source>
</evidence>
<reference evidence="15 17" key="3">
    <citation type="submission" date="2017-12" db="EMBL/GenBank/DDBJ databases">
        <title>Phylogenetic diversity of female urinary microbiome.</title>
        <authorList>
            <person name="Thomas-White K."/>
            <person name="Wolfe A.J."/>
        </authorList>
    </citation>
    <scope>NUCLEOTIDE SEQUENCE [LARGE SCALE GENOMIC DNA]</scope>
    <source>
        <strain evidence="15 17">UMB0139</strain>
    </source>
</reference>
<feature type="transmembrane region" description="Helical" evidence="13">
    <location>
        <begin position="454"/>
        <end position="474"/>
    </location>
</feature>
<keyword evidence="7 13" id="KW-0812">Transmembrane</keyword>
<evidence type="ECO:0000313" key="14">
    <source>
        <dbReference type="EMBL" id="AMB94749.1"/>
    </source>
</evidence>
<dbReference type="GO" id="GO:0046872">
    <property type="term" value="F:metal ion binding"/>
    <property type="evidence" value="ECO:0007669"/>
    <property type="project" value="UniProtKB-KW"/>
</dbReference>
<evidence type="ECO:0000313" key="15">
    <source>
        <dbReference type="EMBL" id="PKZ23248.1"/>
    </source>
</evidence>
<protein>
    <submittedName>
        <fullName evidence="14">Potassium transporter KefA</fullName>
    </submittedName>
    <submittedName>
        <fullName evidence="15">TrkH family potassium uptake protein</fullName>
    </submittedName>
</protein>
<evidence type="ECO:0000256" key="13">
    <source>
        <dbReference type="SAM" id="Phobius"/>
    </source>
</evidence>
<keyword evidence="5" id="KW-0997">Cell inner membrane</keyword>
<feature type="binding site" evidence="12">
    <location>
        <position position="432"/>
    </location>
    <ligand>
        <name>K(+)</name>
        <dbReference type="ChEBI" id="CHEBI:29103"/>
    </ligand>
</feature>
<dbReference type="GeneID" id="92904060"/>
<keyword evidence="10" id="KW-0406">Ion transport</keyword>
<feature type="transmembrane region" description="Helical" evidence="13">
    <location>
        <begin position="128"/>
        <end position="150"/>
    </location>
</feature>
<evidence type="ECO:0000256" key="8">
    <source>
        <dbReference type="ARBA" id="ARBA00022958"/>
    </source>
</evidence>
<gene>
    <name evidence="14" type="ORF">AWM72_08260</name>
    <name evidence="15" type="ORF">CYJ28_01490</name>
</gene>
<dbReference type="PIRSF" id="PIRSF006247">
    <property type="entry name" value="TrkH"/>
    <property type="match status" value="1"/>
</dbReference>
<dbReference type="RefSeq" id="WP_067976152.1">
    <property type="nucleotide sequence ID" value="NZ_CAJHKN010000001.1"/>
</dbReference>
<evidence type="ECO:0000256" key="11">
    <source>
        <dbReference type="ARBA" id="ARBA00023136"/>
    </source>
</evidence>
<dbReference type="Proteomes" id="UP000069912">
    <property type="component" value="Chromosome"/>
</dbReference>
<dbReference type="PANTHER" id="PTHR32024:SF2">
    <property type="entry name" value="TRK SYSTEM POTASSIUM UPTAKE PROTEIN TRKG-RELATED"/>
    <property type="match status" value="1"/>
</dbReference>
<dbReference type="AlphaFoldDB" id="A0A120I9F3"/>
<reference evidence="14 16" key="1">
    <citation type="journal article" date="2016" name="Genome Announc.">
        <title>Complete Genome Sequences of Aerococcus christensenii CCUG 28831T, Aerococcus sanguinicola CCUG 43001T, Aerococcus urinae CCUG 36881T, Aerococcus urinaeequi CCUG 28094T, Aerococcus urinaehominis CCUG 42038 BT, and Aerococcus viridans CCUG 4311T.</title>
        <authorList>
            <person name="Carkaci D."/>
            <person name="Dargis R."/>
            <person name="Nielsen X.C."/>
            <person name="Skovgaard O."/>
            <person name="Fuursted K."/>
            <person name="Christensen J.J."/>
        </authorList>
    </citation>
    <scope>NUCLEOTIDE SEQUENCE [LARGE SCALE GENOMIC DNA]</scope>
    <source>
        <strain evidence="14 16">CCUG43001</strain>
    </source>
</reference>
<feature type="transmembrane region" description="Helical" evidence="13">
    <location>
        <begin position="331"/>
        <end position="350"/>
    </location>
</feature>
<dbReference type="KEGG" id="asan:AWM72_08260"/>
<evidence type="ECO:0000256" key="6">
    <source>
        <dbReference type="ARBA" id="ARBA00022538"/>
    </source>
</evidence>
<keyword evidence="16" id="KW-1185">Reference proteome</keyword>
<feature type="binding site" evidence="12">
    <location>
        <position position="111"/>
    </location>
    <ligand>
        <name>K(+)</name>
        <dbReference type="ChEBI" id="CHEBI:29103"/>
    </ligand>
</feature>
<dbReference type="PANTHER" id="PTHR32024">
    <property type="entry name" value="TRK SYSTEM POTASSIUM UPTAKE PROTEIN TRKG-RELATED"/>
    <property type="match status" value="1"/>
</dbReference>
<dbReference type="EMBL" id="PKGY01000001">
    <property type="protein sequence ID" value="PKZ23248.1"/>
    <property type="molecule type" value="Genomic_DNA"/>
</dbReference>
<dbReference type="OrthoDB" id="9810952at2"/>
<keyword evidence="9 13" id="KW-1133">Transmembrane helix</keyword>
<dbReference type="Pfam" id="PF02386">
    <property type="entry name" value="TrkH"/>
    <property type="match status" value="1"/>
</dbReference>
<feature type="transmembrane region" description="Helical" evidence="13">
    <location>
        <begin position="38"/>
        <end position="57"/>
    </location>
</feature>
<comment type="subcellular location">
    <subcellularLocation>
        <location evidence="1">Cell inner membrane</location>
        <topology evidence="1">Multi-pass membrane protein</topology>
    </subcellularLocation>
</comment>
<evidence type="ECO:0000256" key="10">
    <source>
        <dbReference type="ARBA" id="ARBA00023065"/>
    </source>
</evidence>
<feature type="binding site" evidence="12">
    <location>
        <position position="220"/>
    </location>
    <ligand>
        <name>K(+)</name>
        <dbReference type="ChEBI" id="CHEBI:29103"/>
    </ligand>
</feature>
<dbReference type="EMBL" id="CP014160">
    <property type="protein sequence ID" value="AMB94749.1"/>
    <property type="molecule type" value="Genomic_DNA"/>
</dbReference>
<evidence type="ECO:0000256" key="5">
    <source>
        <dbReference type="ARBA" id="ARBA00022519"/>
    </source>
</evidence>
<evidence type="ECO:0000256" key="3">
    <source>
        <dbReference type="ARBA" id="ARBA00022448"/>
    </source>
</evidence>
<feature type="transmembrane region" description="Helical" evidence="13">
    <location>
        <begin position="272"/>
        <end position="290"/>
    </location>
</feature>
<name>A0A120I9F3_9LACT</name>
<evidence type="ECO:0000256" key="2">
    <source>
        <dbReference type="ARBA" id="ARBA00009137"/>
    </source>
</evidence>
<feature type="transmembrane region" description="Helical" evidence="13">
    <location>
        <begin position="12"/>
        <end position="32"/>
    </location>
</feature>
<feature type="transmembrane region" description="Helical" evidence="13">
    <location>
        <begin position="185"/>
        <end position="207"/>
    </location>
</feature>
<keyword evidence="12" id="KW-0479">Metal-binding</keyword>
<organism evidence="14 16">
    <name type="scientific">Aerococcus sanguinicola</name>
    <dbReference type="NCBI Taxonomy" id="119206"/>
    <lineage>
        <taxon>Bacteria</taxon>
        <taxon>Bacillati</taxon>
        <taxon>Bacillota</taxon>
        <taxon>Bacilli</taxon>
        <taxon>Lactobacillales</taxon>
        <taxon>Aerococcaceae</taxon>
        <taxon>Aerococcus</taxon>
    </lineage>
</organism>
<feature type="binding site" evidence="12">
    <location>
        <position position="431"/>
    </location>
    <ligand>
        <name>K(+)</name>
        <dbReference type="ChEBI" id="CHEBI:29103"/>
    </ligand>
</feature>
<dbReference type="Proteomes" id="UP000234239">
    <property type="component" value="Unassembled WGS sequence"/>
</dbReference>
<sequence length="482" mass="53032">MNTRVIVHTLGRILAVCGFLMLLPVLVALFYQEGWDNVLAFLGPALFLMLAGGLMGRRKLSNLAIYTKESMLVVALSWIIMSFFGGLPFIFTGSMDSLFDAFFETVSGFTTTGASILTDVESLDHSVLFWRSFTHFIGGMGILVFVLAALPRVDRRAGKIMSAEVPGPSFGKIVPRLSFSARILYALYFVFFLVLILALVLAGMPVFDAILHAFGTAGTGGFGIKATSVAYYDSSLINYILTAGMLIFGVNFNLYFLFFIQRDRRAFKNEELRNYLLIVAGATALIIWNIKDQTAGLGQALEEALFTVASVISTTGFSINDFNQWPEFSKVILLLLMFVGGCAGSTAGGLKVSRLTILWKSFLANTKRIIHPNQAVASRMEGKQVDTAWLTTVKNYFVTYVLLFVFFVLLVAPSMGDLETILSAVATAYNNVGPGLGEVGPAESFAQLSDWNKLVLSFAMLFGRLEIYPMLLLFSKHTWQKI</sequence>